<dbReference type="Proteomes" id="UP000252733">
    <property type="component" value="Unassembled WGS sequence"/>
</dbReference>
<keyword evidence="3" id="KW-0032">Aminotransferase</keyword>
<dbReference type="InterPro" id="IPR004838">
    <property type="entry name" value="NHTrfase_class1_PyrdxlP-BS"/>
</dbReference>
<dbReference type="InterPro" id="IPR015424">
    <property type="entry name" value="PyrdxlP-dep_Trfase"/>
</dbReference>
<evidence type="ECO:0000313" key="5">
    <source>
        <dbReference type="EMBL" id="RCW35311.1"/>
    </source>
</evidence>
<keyword evidence="6" id="KW-1185">Reference proteome</keyword>
<organism evidence="5 6">
    <name type="scientific">Marinilabilia salmonicolor</name>
    <dbReference type="NCBI Taxonomy" id="989"/>
    <lineage>
        <taxon>Bacteria</taxon>
        <taxon>Pseudomonadati</taxon>
        <taxon>Bacteroidota</taxon>
        <taxon>Bacteroidia</taxon>
        <taxon>Marinilabiliales</taxon>
        <taxon>Marinilabiliaceae</taxon>
        <taxon>Marinilabilia</taxon>
    </lineage>
</organism>
<dbReference type="STRING" id="1168289.GCA_000259075_02139"/>
<dbReference type="AlphaFoldDB" id="A0A2T0XBA0"/>
<dbReference type="PROSITE" id="PS00105">
    <property type="entry name" value="AA_TRANSFER_CLASS_1"/>
    <property type="match status" value="1"/>
</dbReference>
<dbReference type="Gene3D" id="3.90.1150.10">
    <property type="entry name" value="Aspartate Aminotransferase, domain 1"/>
    <property type="match status" value="1"/>
</dbReference>
<comment type="caution">
    <text evidence="5">The sequence shown here is derived from an EMBL/GenBank/DDBJ whole genome shotgun (WGS) entry which is preliminary data.</text>
</comment>
<dbReference type="GO" id="GO:0008483">
    <property type="term" value="F:transaminase activity"/>
    <property type="evidence" value="ECO:0007669"/>
    <property type="project" value="UniProtKB-KW"/>
</dbReference>
<evidence type="ECO:0000313" key="6">
    <source>
        <dbReference type="Proteomes" id="UP000252733"/>
    </source>
</evidence>
<dbReference type="PANTHER" id="PTHR42885">
    <property type="entry name" value="HISTIDINOL-PHOSPHATE AMINOTRANSFERASE-RELATED"/>
    <property type="match status" value="1"/>
</dbReference>
<dbReference type="InterPro" id="IPR004839">
    <property type="entry name" value="Aminotransferase_I/II_large"/>
</dbReference>
<keyword evidence="2" id="KW-0663">Pyridoxal phosphate</keyword>
<dbReference type="Pfam" id="PF00155">
    <property type="entry name" value="Aminotran_1_2"/>
    <property type="match status" value="1"/>
</dbReference>
<dbReference type="OrthoDB" id="9813612at2"/>
<dbReference type="Gene3D" id="3.40.640.10">
    <property type="entry name" value="Type I PLP-dependent aspartate aminotransferase-like (Major domain)"/>
    <property type="match status" value="1"/>
</dbReference>
<gene>
    <name evidence="5" type="ORF">DFO77_11077</name>
</gene>
<accession>A0A2T0XBA0</accession>
<sequence length="336" mass="38073">MIKGHGDDIYDFPDIRINFSSNVIPGGVHPSLRNHLSSCLKCIECYPDPLGEGLACQIEHHKHLSAGSVMITNGAVEAFYLIAEMFQGKKSLIFYPSFSEYEDACLKFNHQIEFFHQTTFGDVGYSGLDLVWICNPNNPDGRIYDQEKLVKEIEDNPNIIFVVDEAYTDFLNSDISLESCLPEYRNLIIVKSLTKIFAIPGLRLGYLLADSTIIDGLYRQVMPWRINALALEAGRFCFSNLDHDKQEVAGYLQESQRFQNAINDIDGFRVEPSSTTFFLVEAPFSAAVLKNHLAHNNNILIRDASNFRGLTENYFRVSVQAPKENNQLIEALKEWS</sequence>
<dbReference type="RefSeq" id="WP_106154136.1">
    <property type="nucleotide sequence ID" value="NZ_PVTS01000016.1"/>
</dbReference>
<evidence type="ECO:0000256" key="2">
    <source>
        <dbReference type="ARBA" id="ARBA00022898"/>
    </source>
</evidence>
<dbReference type="InterPro" id="IPR015422">
    <property type="entry name" value="PyrdxlP-dep_Trfase_small"/>
</dbReference>
<protein>
    <recommendedName>
        <fullName evidence="3">Aminotransferase</fullName>
        <ecNumber evidence="3">2.6.1.-</ecNumber>
    </recommendedName>
</protein>
<dbReference type="EMBL" id="QPIZ01000010">
    <property type="protein sequence ID" value="RCW35311.1"/>
    <property type="molecule type" value="Genomic_DNA"/>
</dbReference>
<keyword evidence="3" id="KW-0808">Transferase</keyword>
<comment type="similarity">
    <text evidence="3">Belongs to the class-I pyridoxal-phosphate-dependent aminotransferase family.</text>
</comment>
<dbReference type="CDD" id="cd00609">
    <property type="entry name" value="AAT_like"/>
    <property type="match status" value="1"/>
</dbReference>
<dbReference type="InterPro" id="IPR015421">
    <property type="entry name" value="PyrdxlP-dep_Trfase_major"/>
</dbReference>
<proteinExistence type="inferred from homology"/>
<dbReference type="SUPFAM" id="SSF53383">
    <property type="entry name" value="PLP-dependent transferases"/>
    <property type="match status" value="1"/>
</dbReference>
<dbReference type="GO" id="GO:0030170">
    <property type="term" value="F:pyridoxal phosphate binding"/>
    <property type="evidence" value="ECO:0007669"/>
    <property type="project" value="InterPro"/>
</dbReference>
<evidence type="ECO:0000256" key="3">
    <source>
        <dbReference type="RuleBase" id="RU000481"/>
    </source>
</evidence>
<evidence type="ECO:0000259" key="4">
    <source>
        <dbReference type="Pfam" id="PF00155"/>
    </source>
</evidence>
<name>A0A2T0XBA0_9BACT</name>
<comment type="cofactor">
    <cofactor evidence="1 3">
        <name>pyridoxal 5'-phosphate</name>
        <dbReference type="ChEBI" id="CHEBI:597326"/>
    </cofactor>
</comment>
<feature type="domain" description="Aminotransferase class I/classII large" evidence="4">
    <location>
        <begin position="64"/>
        <end position="332"/>
    </location>
</feature>
<dbReference type="EC" id="2.6.1.-" evidence="3"/>
<evidence type="ECO:0000256" key="1">
    <source>
        <dbReference type="ARBA" id="ARBA00001933"/>
    </source>
</evidence>
<dbReference type="PANTHER" id="PTHR42885:SF1">
    <property type="entry name" value="THREONINE-PHOSPHATE DECARBOXYLASE"/>
    <property type="match status" value="1"/>
</dbReference>
<reference evidence="5 6" key="1">
    <citation type="submission" date="2018-07" db="EMBL/GenBank/DDBJ databases">
        <title>Freshwater and sediment microbial communities from various areas in North America, analyzing microbe dynamics in response to fracking.</title>
        <authorList>
            <person name="Lamendella R."/>
        </authorList>
    </citation>
    <scope>NUCLEOTIDE SEQUENCE [LARGE SCALE GENOMIC DNA]</scope>
    <source>
        <strain evidence="5 6">160A</strain>
    </source>
</reference>